<evidence type="ECO:0000313" key="3">
    <source>
        <dbReference type="Proteomes" id="UP000035036"/>
    </source>
</evidence>
<dbReference type="AlphaFoldDB" id="A0A0B5FG55"/>
<organism evidence="2 3">
    <name type="scientific">Geoalkalibacter subterraneus</name>
    <dbReference type="NCBI Taxonomy" id="483547"/>
    <lineage>
        <taxon>Bacteria</taxon>
        <taxon>Pseudomonadati</taxon>
        <taxon>Thermodesulfobacteriota</taxon>
        <taxon>Desulfuromonadia</taxon>
        <taxon>Desulfuromonadales</taxon>
        <taxon>Geoalkalibacteraceae</taxon>
        <taxon>Geoalkalibacter</taxon>
    </lineage>
</organism>
<keyword evidence="3" id="KW-1185">Reference proteome</keyword>
<dbReference type="InterPro" id="IPR013784">
    <property type="entry name" value="Carb-bd-like_fold"/>
</dbReference>
<dbReference type="Proteomes" id="UP000035036">
    <property type="component" value="Chromosome"/>
</dbReference>
<feature type="chain" id="PRO_5002102820" description="Carboxypeptidase regulatory-like domain-containing protein" evidence="1">
    <location>
        <begin position="25"/>
        <end position="350"/>
    </location>
</feature>
<gene>
    <name evidence="2" type="ORF">GSUB_11790</name>
</gene>
<sequence>MPSIPVFLALICFAFSFCVPQSGAASSVELSGKVADDKRLPVSGMHVEAWPAGSLALAGEAPHRSAPTDEQGHFTLTLPQGGDYYLLARGEGRFGYYGRNPVRVSSAGLAGVTFGVKGISSGGFDLLPEISQGILGRVVHRGKPVAGTMIHVYLDPSRGFKGMGFAVLGPTDDEGMFEAHLPVGTYYLVARLRRDGSMVGPLRAGDFIGYWNDNPLRVETGQVQRAAISLQEVPDKVVEQADHLFGDISLSGRVVDQQGRPVAGLRVLLYDNPRMLDRPLFVSQPTDADGAYVLSFPEPGRYYLRARSNIGGEPVSGELMGDYVGADGEALKVETGDHLQGIDIKVEALW</sequence>
<dbReference type="HOGENOM" id="CLU_780232_0_0_7"/>
<dbReference type="SUPFAM" id="SSF49452">
    <property type="entry name" value="Starch-binding domain-like"/>
    <property type="match status" value="1"/>
</dbReference>
<dbReference type="RefSeq" id="WP_040200948.1">
    <property type="nucleotide sequence ID" value="NZ_CP010311.1"/>
</dbReference>
<accession>A0A0B5FG55</accession>
<reference evidence="2 3" key="1">
    <citation type="journal article" date="2015" name="Genome Announc.">
        <title>Genomes of Geoalkalibacter ferrihydriticus Z-0531T and Geoalkalibacter subterraneus Red1T, Two Haloalkaliphilic Metal-Reducing Deltaproteobacteria.</title>
        <authorList>
            <person name="Badalamenti J.P."/>
            <person name="Krajmalnik-Brown R."/>
            <person name="Torres C.I."/>
            <person name="Bond D.R."/>
        </authorList>
    </citation>
    <scope>NUCLEOTIDE SEQUENCE [LARGE SCALE GENOMIC DNA]</scope>
    <source>
        <strain evidence="2 3">Red1</strain>
    </source>
</reference>
<evidence type="ECO:0008006" key="4">
    <source>
        <dbReference type="Google" id="ProtNLM"/>
    </source>
</evidence>
<dbReference type="EMBL" id="CP010311">
    <property type="protein sequence ID" value="AJF07107.1"/>
    <property type="molecule type" value="Genomic_DNA"/>
</dbReference>
<evidence type="ECO:0000256" key="1">
    <source>
        <dbReference type="SAM" id="SignalP"/>
    </source>
</evidence>
<dbReference type="STRING" id="483547.GSUB_11790"/>
<dbReference type="GO" id="GO:0030246">
    <property type="term" value="F:carbohydrate binding"/>
    <property type="evidence" value="ECO:0007669"/>
    <property type="project" value="InterPro"/>
</dbReference>
<evidence type="ECO:0000313" key="2">
    <source>
        <dbReference type="EMBL" id="AJF07107.1"/>
    </source>
</evidence>
<keyword evidence="1" id="KW-0732">Signal</keyword>
<dbReference type="KEGG" id="gsb:GSUB_11790"/>
<dbReference type="SUPFAM" id="SSF49464">
    <property type="entry name" value="Carboxypeptidase regulatory domain-like"/>
    <property type="match status" value="1"/>
</dbReference>
<proteinExistence type="predicted"/>
<dbReference type="Pfam" id="PF13620">
    <property type="entry name" value="CarboxypepD_reg"/>
    <property type="match status" value="1"/>
</dbReference>
<protein>
    <recommendedName>
        <fullName evidence="4">Carboxypeptidase regulatory-like domain-containing protein</fullName>
    </recommendedName>
</protein>
<feature type="signal peptide" evidence="1">
    <location>
        <begin position="1"/>
        <end position="24"/>
    </location>
</feature>
<dbReference type="InterPro" id="IPR008969">
    <property type="entry name" value="CarboxyPept-like_regulatory"/>
</dbReference>
<dbReference type="OrthoDB" id="5401722at2"/>
<name>A0A0B5FG55_9BACT</name>